<dbReference type="EMBL" id="QUMQ01000001">
    <property type="protein sequence ID" value="REF97352.1"/>
    <property type="molecule type" value="Genomic_DNA"/>
</dbReference>
<gene>
    <name evidence="2" type="ORF">DFJ67_3349</name>
</gene>
<reference evidence="2 3" key="1">
    <citation type="submission" date="2018-08" db="EMBL/GenBank/DDBJ databases">
        <title>Sequencing the genomes of 1000 actinobacteria strains.</title>
        <authorList>
            <person name="Klenk H.-P."/>
        </authorList>
    </citation>
    <scope>NUCLEOTIDE SEQUENCE [LARGE SCALE GENOMIC DNA]</scope>
    <source>
        <strain evidence="2 3">DSM 44099</strain>
    </source>
</reference>
<dbReference type="OrthoDB" id="5147666at2"/>
<evidence type="ECO:0000256" key="1">
    <source>
        <dbReference type="SAM" id="SignalP"/>
    </source>
</evidence>
<feature type="signal peptide" evidence="1">
    <location>
        <begin position="1"/>
        <end position="27"/>
    </location>
</feature>
<evidence type="ECO:0000313" key="3">
    <source>
        <dbReference type="Proteomes" id="UP000256913"/>
    </source>
</evidence>
<evidence type="ECO:0008006" key="4">
    <source>
        <dbReference type="Google" id="ProtNLM"/>
    </source>
</evidence>
<dbReference type="AlphaFoldDB" id="A0A3D9ZLG6"/>
<proteinExistence type="predicted"/>
<keyword evidence="3" id="KW-1185">Reference proteome</keyword>
<sequence>MSRRVTLAAALAAFASMVGFGAAPAVAAPSAETPITFAISAGGLNITAPTTTVDLGSGVTGGTVSGSIGPVTVADTRGLLVASWTATVSSTPFKTGGGTPAETIGADQATYTPGLATIVSGLPVPVAGLPGNLGAPRTAYTATAVGSNSVRWNPNLSIQLPAAAVAGTYTGTVTHSVA</sequence>
<comment type="caution">
    <text evidence="2">The sequence shown here is derived from an EMBL/GenBank/DDBJ whole genome shotgun (WGS) entry which is preliminary data.</text>
</comment>
<organism evidence="2 3">
    <name type="scientific">Asanoa ferruginea</name>
    <dbReference type="NCBI Taxonomy" id="53367"/>
    <lineage>
        <taxon>Bacteria</taxon>
        <taxon>Bacillati</taxon>
        <taxon>Actinomycetota</taxon>
        <taxon>Actinomycetes</taxon>
        <taxon>Micromonosporales</taxon>
        <taxon>Micromonosporaceae</taxon>
        <taxon>Asanoa</taxon>
    </lineage>
</organism>
<protein>
    <recommendedName>
        <fullName evidence="4">Surface cell wall-binding protein</fullName>
    </recommendedName>
</protein>
<dbReference type="Proteomes" id="UP000256913">
    <property type="component" value="Unassembled WGS sequence"/>
</dbReference>
<keyword evidence="1" id="KW-0732">Signal</keyword>
<name>A0A3D9ZLG6_9ACTN</name>
<evidence type="ECO:0000313" key="2">
    <source>
        <dbReference type="EMBL" id="REF97352.1"/>
    </source>
</evidence>
<accession>A0A3D9ZLG6</accession>
<dbReference type="RefSeq" id="WP_116068789.1">
    <property type="nucleotide sequence ID" value="NZ_BONB01000046.1"/>
</dbReference>
<feature type="chain" id="PRO_5038644665" description="Surface cell wall-binding protein" evidence="1">
    <location>
        <begin position="28"/>
        <end position="178"/>
    </location>
</feature>